<dbReference type="PANTHER" id="PTHR12482">
    <property type="entry name" value="LIPASE ROG1-RELATED-RELATED"/>
    <property type="match status" value="1"/>
</dbReference>
<dbReference type="InterPro" id="IPR044294">
    <property type="entry name" value="Lipase-like"/>
</dbReference>
<accession>A0A3S5B2Q0</accession>
<name>A0A3S5B2Q0_9PLAT</name>
<dbReference type="AlphaFoldDB" id="A0A3S5B2Q0"/>
<dbReference type="Proteomes" id="UP000784294">
    <property type="component" value="Unassembled WGS sequence"/>
</dbReference>
<evidence type="ECO:0000313" key="2">
    <source>
        <dbReference type="EMBL" id="VEL38725.1"/>
    </source>
</evidence>
<evidence type="ECO:0000259" key="1">
    <source>
        <dbReference type="Pfam" id="PF05057"/>
    </source>
</evidence>
<sequence length="191" mass="21786">MGCVLVRACLTSPRMSHLLPRLHAFLSLSGPHLGTVYNPSGLVNLGMWVMQKWRKSDSLLQLRLRDAPSNQARDAYLYQLSRQPGFELFRYVLLVGSPQDRYVPYHSTRIEFCRAALKDTSELGSIYTEMVNNILQRLIKSPRTTVVRYDIHHSLPNSTDAFIGRAAHIAVLDSEVFLEKFICVSAAKYFR</sequence>
<feature type="domain" description="DUF676" evidence="1">
    <location>
        <begin position="2"/>
        <end position="111"/>
    </location>
</feature>
<dbReference type="InterPro" id="IPR007751">
    <property type="entry name" value="DUF676_lipase-like"/>
</dbReference>
<dbReference type="InterPro" id="IPR029058">
    <property type="entry name" value="AB_hydrolase_fold"/>
</dbReference>
<dbReference type="PANTHER" id="PTHR12482:SF5">
    <property type="entry name" value="DUF676 DOMAIN-CONTAINING PROTEIN"/>
    <property type="match status" value="1"/>
</dbReference>
<keyword evidence="3" id="KW-1185">Reference proteome</keyword>
<protein>
    <recommendedName>
        <fullName evidence="1">DUF676 domain-containing protein</fullName>
    </recommendedName>
</protein>
<gene>
    <name evidence="2" type="ORF">PXEA_LOCUS32165</name>
</gene>
<comment type="caution">
    <text evidence="2">The sequence shown here is derived from an EMBL/GenBank/DDBJ whole genome shotgun (WGS) entry which is preliminary data.</text>
</comment>
<evidence type="ECO:0000313" key="3">
    <source>
        <dbReference type="Proteomes" id="UP000784294"/>
    </source>
</evidence>
<dbReference type="Pfam" id="PF05057">
    <property type="entry name" value="DUF676"/>
    <property type="match status" value="1"/>
</dbReference>
<reference evidence="2" key="1">
    <citation type="submission" date="2018-11" db="EMBL/GenBank/DDBJ databases">
        <authorList>
            <consortium name="Pathogen Informatics"/>
        </authorList>
    </citation>
    <scope>NUCLEOTIDE SEQUENCE</scope>
</reference>
<dbReference type="OrthoDB" id="273452at2759"/>
<dbReference type="SUPFAM" id="SSF53474">
    <property type="entry name" value="alpha/beta-Hydrolases"/>
    <property type="match status" value="1"/>
</dbReference>
<organism evidence="2 3">
    <name type="scientific">Protopolystoma xenopodis</name>
    <dbReference type="NCBI Taxonomy" id="117903"/>
    <lineage>
        <taxon>Eukaryota</taxon>
        <taxon>Metazoa</taxon>
        <taxon>Spiralia</taxon>
        <taxon>Lophotrochozoa</taxon>
        <taxon>Platyhelminthes</taxon>
        <taxon>Monogenea</taxon>
        <taxon>Polyopisthocotylea</taxon>
        <taxon>Polystomatidea</taxon>
        <taxon>Polystomatidae</taxon>
        <taxon>Protopolystoma</taxon>
    </lineage>
</organism>
<dbReference type="EMBL" id="CAAALY010258769">
    <property type="protein sequence ID" value="VEL38725.1"/>
    <property type="molecule type" value="Genomic_DNA"/>
</dbReference>
<proteinExistence type="predicted"/>